<gene>
    <name evidence="1" type="ORF">rCG_41050</name>
</gene>
<proteinExistence type="predicted"/>
<sequence>MQSAATRGLLVYHCPFLNCDYKLSMLSSIY</sequence>
<accession>A6K235</accession>
<evidence type="ECO:0000313" key="2">
    <source>
        <dbReference type="Proteomes" id="UP000234681"/>
    </source>
</evidence>
<name>A6K235_RAT</name>
<protein>
    <submittedName>
        <fullName evidence="1">RCG41050</fullName>
    </submittedName>
</protein>
<dbReference type="EMBL" id="CH474013">
    <property type="protein sequence ID" value="EDL84317.1"/>
    <property type="molecule type" value="Genomic_DNA"/>
</dbReference>
<dbReference type="AlphaFoldDB" id="A6K235"/>
<feature type="non-terminal residue" evidence="1">
    <location>
        <position position="30"/>
    </location>
</feature>
<reference evidence="2" key="1">
    <citation type="submission" date="2005-09" db="EMBL/GenBank/DDBJ databases">
        <authorList>
            <person name="Mural R.J."/>
            <person name="Li P.W."/>
            <person name="Adams M.D."/>
            <person name="Amanatides P.G."/>
            <person name="Baden-Tillson H."/>
            <person name="Barnstead M."/>
            <person name="Chin S.H."/>
            <person name="Dew I."/>
            <person name="Evans C.A."/>
            <person name="Ferriera S."/>
            <person name="Flanigan M."/>
            <person name="Fosler C."/>
            <person name="Glodek A."/>
            <person name="Gu Z."/>
            <person name="Holt R.A."/>
            <person name="Jennings D."/>
            <person name="Kraft C.L."/>
            <person name="Lu F."/>
            <person name="Nguyen T."/>
            <person name="Nusskern D.R."/>
            <person name="Pfannkoch C.M."/>
            <person name="Sitter C."/>
            <person name="Sutton G.G."/>
            <person name="Venter J.C."/>
            <person name="Wang Z."/>
            <person name="Woodage T."/>
            <person name="Zheng X.H."/>
            <person name="Zhong F."/>
        </authorList>
    </citation>
    <scope>NUCLEOTIDE SEQUENCE [LARGE SCALE GENOMIC DNA]</scope>
    <source>
        <strain>BN</strain>
        <strain evidence="2">Sprague-Dawley</strain>
    </source>
</reference>
<evidence type="ECO:0000313" key="1">
    <source>
        <dbReference type="EMBL" id="EDL84317.1"/>
    </source>
</evidence>
<organism evidence="1 2">
    <name type="scientific">Rattus norvegicus</name>
    <name type="common">Rat</name>
    <dbReference type="NCBI Taxonomy" id="10116"/>
    <lineage>
        <taxon>Eukaryota</taxon>
        <taxon>Metazoa</taxon>
        <taxon>Chordata</taxon>
        <taxon>Craniata</taxon>
        <taxon>Vertebrata</taxon>
        <taxon>Euteleostomi</taxon>
        <taxon>Mammalia</taxon>
        <taxon>Eutheria</taxon>
        <taxon>Euarchontoglires</taxon>
        <taxon>Glires</taxon>
        <taxon>Rodentia</taxon>
        <taxon>Myomorpha</taxon>
        <taxon>Muroidea</taxon>
        <taxon>Muridae</taxon>
        <taxon>Murinae</taxon>
        <taxon>Rattus</taxon>
    </lineage>
</organism>
<dbReference type="Proteomes" id="UP000234681">
    <property type="component" value="Chromosome 4"/>
</dbReference>